<dbReference type="Proteomes" id="UP000054526">
    <property type="component" value="Unassembled WGS sequence"/>
</dbReference>
<keyword evidence="1" id="KW-0812">Transmembrane</keyword>
<keyword evidence="1" id="KW-1133">Transmembrane helix</keyword>
<keyword evidence="3" id="KW-1185">Reference proteome</keyword>
<keyword evidence="1" id="KW-0472">Membrane</keyword>
<protein>
    <submittedName>
        <fullName evidence="2">Uncharacterized protein</fullName>
    </submittedName>
</protein>
<organism evidence="2 3">
    <name type="scientific">Cohnella kolymensis</name>
    <dbReference type="NCBI Taxonomy" id="1590652"/>
    <lineage>
        <taxon>Bacteria</taxon>
        <taxon>Bacillati</taxon>
        <taxon>Bacillota</taxon>
        <taxon>Bacilli</taxon>
        <taxon>Bacillales</taxon>
        <taxon>Paenibacillaceae</taxon>
        <taxon>Cohnella</taxon>
    </lineage>
</organism>
<gene>
    <name evidence="2" type="ORF">SD71_03300</name>
</gene>
<evidence type="ECO:0000313" key="3">
    <source>
        <dbReference type="Proteomes" id="UP000054526"/>
    </source>
</evidence>
<evidence type="ECO:0000313" key="2">
    <source>
        <dbReference type="EMBL" id="KIL37637.1"/>
    </source>
</evidence>
<reference evidence="2 3" key="1">
    <citation type="submission" date="2014-12" db="EMBL/GenBank/DDBJ databases">
        <title>Draft genome sequence of Cohnella kolymensis strain B-2846.</title>
        <authorList>
            <person name="Karlyshev A.V."/>
            <person name="Kudryashova E.B."/>
        </authorList>
    </citation>
    <scope>NUCLEOTIDE SEQUENCE [LARGE SCALE GENOMIC DNA]</scope>
    <source>
        <strain evidence="2 3">VKM B-2846</strain>
    </source>
</reference>
<name>A0ABR5A9H0_9BACL</name>
<evidence type="ECO:0000256" key="1">
    <source>
        <dbReference type="SAM" id="Phobius"/>
    </source>
</evidence>
<feature type="transmembrane region" description="Helical" evidence="1">
    <location>
        <begin position="6"/>
        <end position="24"/>
    </location>
</feature>
<feature type="transmembrane region" description="Helical" evidence="1">
    <location>
        <begin position="36"/>
        <end position="56"/>
    </location>
</feature>
<sequence>MKTGINLLKVLGAVIPSCILYFFLIKHFPNTGIARIFALPSIFVVNTTITTMGIIFAHRLNYARAAGMWIMIILLTLVLTVLLYPQEYGPSVATQLWNNIAGKKY</sequence>
<comment type="caution">
    <text evidence="2">The sequence shown here is derived from an EMBL/GenBank/DDBJ whole genome shotgun (WGS) entry which is preliminary data.</text>
</comment>
<proteinExistence type="predicted"/>
<accession>A0ABR5A9H0</accession>
<feature type="transmembrane region" description="Helical" evidence="1">
    <location>
        <begin position="62"/>
        <end position="84"/>
    </location>
</feature>
<dbReference type="RefSeq" id="WP_041059370.1">
    <property type="nucleotide sequence ID" value="NZ_JXAL01000001.1"/>
</dbReference>
<dbReference type="EMBL" id="JXAL01000001">
    <property type="protein sequence ID" value="KIL37637.1"/>
    <property type="molecule type" value="Genomic_DNA"/>
</dbReference>